<evidence type="ECO:0000256" key="5">
    <source>
        <dbReference type="ARBA" id="ARBA00022989"/>
    </source>
</evidence>
<dbReference type="EMBL" id="MFZM01000017">
    <property type="protein sequence ID" value="OGK23761.1"/>
    <property type="molecule type" value="Genomic_DNA"/>
</dbReference>
<evidence type="ECO:0000256" key="10">
    <source>
        <dbReference type="SAM" id="Phobius"/>
    </source>
</evidence>
<sequence>MAVLVLVVSPLVGLVYALYTLWGDRATWLDVALLIGGWQLTGLGVTIGFHRMLTHDGFKAKWYVKAFFLALGSMAFEGAAAIWKAIHTIHHKYSDKEGDPHSPLQGFWYAHMWWLFTGPTPAERRYARTFMSKDPMLAFFSKTFPLWCVVSLVVPFLIGGISGYWGNTHAWSWGSAWQAFVWGGLVRVGLTNHATWSVNSVCHTWGSRMFITSDRSMNNWIVALFSAGEGWHHNHHRFPRSPRHGLAWYQFDPSWIVIWCMSKVGLVWGLEETLPNWRSEVLS</sequence>
<dbReference type="GO" id="GO:0006631">
    <property type="term" value="P:fatty acid metabolic process"/>
    <property type="evidence" value="ECO:0007669"/>
    <property type="project" value="UniProtKB-KW"/>
</dbReference>
<dbReference type="CDD" id="cd03505">
    <property type="entry name" value="Delta9-FADS-like"/>
    <property type="match status" value="1"/>
</dbReference>
<dbReference type="PRINTS" id="PR00075">
    <property type="entry name" value="FACDDSATRASE"/>
</dbReference>
<feature type="transmembrane region" description="Helical" evidence="10">
    <location>
        <begin position="27"/>
        <end position="50"/>
    </location>
</feature>
<keyword evidence="8" id="KW-0443">Lipid metabolism</keyword>
<organism evidence="12 13">
    <name type="scientific">Candidatus Roizmanbacteria bacterium RIFCSPHIGHO2_02_FULL_37_24</name>
    <dbReference type="NCBI Taxonomy" id="1802037"/>
    <lineage>
        <taxon>Bacteria</taxon>
        <taxon>Candidatus Roizmaniibacteriota</taxon>
    </lineage>
</organism>
<evidence type="ECO:0000256" key="9">
    <source>
        <dbReference type="ARBA" id="ARBA00023136"/>
    </source>
</evidence>
<dbReference type="InterPro" id="IPR015876">
    <property type="entry name" value="Acyl-CoA_DS"/>
</dbReference>
<feature type="transmembrane region" description="Helical" evidence="10">
    <location>
        <begin position="144"/>
        <end position="165"/>
    </location>
</feature>
<dbReference type="GO" id="GO:0016020">
    <property type="term" value="C:membrane"/>
    <property type="evidence" value="ECO:0007669"/>
    <property type="project" value="UniProtKB-SubCell"/>
</dbReference>
<dbReference type="Pfam" id="PF00487">
    <property type="entry name" value="FA_desaturase"/>
    <property type="match status" value="1"/>
</dbReference>
<evidence type="ECO:0000256" key="1">
    <source>
        <dbReference type="ARBA" id="ARBA00004141"/>
    </source>
</evidence>
<name>A0A1F7GXV7_9BACT</name>
<comment type="subcellular location">
    <subcellularLocation>
        <location evidence="1">Membrane</location>
        <topology evidence="1">Multi-pass membrane protein</topology>
    </subcellularLocation>
</comment>
<comment type="similarity">
    <text evidence="2">Belongs to the fatty acid desaturase type 2 family.</text>
</comment>
<dbReference type="PANTHER" id="PTHR11351">
    <property type="entry name" value="ACYL-COA DESATURASE"/>
    <property type="match status" value="1"/>
</dbReference>
<feature type="domain" description="Fatty acid desaturase" evidence="11">
    <location>
        <begin position="27"/>
        <end position="250"/>
    </location>
</feature>
<reference evidence="12 13" key="1">
    <citation type="journal article" date="2016" name="Nat. Commun.">
        <title>Thousands of microbial genomes shed light on interconnected biogeochemical processes in an aquifer system.</title>
        <authorList>
            <person name="Anantharaman K."/>
            <person name="Brown C.T."/>
            <person name="Hug L.A."/>
            <person name="Sharon I."/>
            <person name="Castelle C.J."/>
            <person name="Probst A.J."/>
            <person name="Thomas B.C."/>
            <person name="Singh A."/>
            <person name="Wilkins M.J."/>
            <person name="Karaoz U."/>
            <person name="Brodie E.L."/>
            <person name="Williams K.H."/>
            <person name="Hubbard S.S."/>
            <person name="Banfield J.F."/>
        </authorList>
    </citation>
    <scope>NUCLEOTIDE SEQUENCE [LARGE SCALE GENOMIC DNA]</scope>
</reference>
<dbReference type="GO" id="GO:0016717">
    <property type="term" value="F:oxidoreductase activity, acting on paired donors, with oxidation of a pair of donors resulting in the reduction of molecular oxygen to two molecules of water"/>
    <property type="evidence" value="ECO:0007669"/>
    <property type="project" value="InterPro"/>
</dbReference>
<evidence type="ECO:0000313" key="12">
    <source>
        <dbReference type="EMBL" id="OGK23761.1"/>
    </source>
</evidence>
<keyword evidence="5 10" id="KW-1133">Transmembrane helix</keyword>
<keyword evidence="4" id="KW-0276">Fatty acid metabolism</keyword>
<keyword evidence="9 10" id="KW-0472">Membrane</keyword>
<proteinExistence type="inferred from homology"/>
<dbReference type="InterPro" id="IPR005804">
    <property type="entry name" value="FA_desaturase_dom"/>
</dbReference>
<dbReference type="AlphaFoldDB" id="A0A1F7GXV7"/>
<protein>
    <recommendedName>
        <fullName evidence="11">Fatty acid desaturase domain-containing protein</fullName>
    </recommendedName>
</protein>
<gene>
    <name evidence="12" type="ORF">A3C24_04845</name>
</gene>
<feature type="transmembrane region" description="Helical" evidence="10">
    <location>
        <begin position="62"/>
        <end position="86"/>
    </location>
</feature>
<accession>A0A1F7GXV7</accession>
<evidence type="ECO:0000256" key="6">
    <source>
        <dbReference type="ARBA" id="ARBA00023002"/>
    </source>
</evidence>
<keyword evidence="6" id="KW-0560">Oxidoreductase</keyword>
<evidence type="ECO:0000256" key="4">
    <source>
        <dbReference type="ARBA" id="ARBA00022832"/>
    </source>
</evidence>
<dbReference type="Proteomes" id="UP000177159">
    <property type="component" value="Unassembled WGS sequence"/>
</dbReference>
<evidence type="ECO:0000256" key="8">
    <source>
        <dbReference type="ARBA" id="ARBA00023098"/>
    </source>
</evidence>
<keyword evidence="3 10" id="KW-0812">Transmembrane</keyword>
<evidence type="ECO:0000313" key="13">
    <source>
        <dbReference type="Proteomes" id="UP000177159"/>
    </source>
</evidence>
<evidence type="ECO:0000256" key="3">
    <source>
        <dbReference type="ARBA" id="ARBA00022692"/>
    </source>
</evidence>
<evidence type="ECO:0000256" key="7">
    <source>
        <dbReference type="ARBA" id="ARBA00023004"/>
    </source>
</evidence>
<comment type="caution">
    <text evidence="12">The sequence shown here is derived from an EMBL/GenBank/DDBJ whole genome shotgun (WGS) entry which is preliminary data.</text>
</comment>
<evidence type="ECO:0000256" key="2">
    <source>
        <dbReference type="ARBA" id="ARBA00008749"/>
    </source>
</evidence>
<dbReference type="PANTHER" id="PTHR11351:SF3">
    <property type="entry name" value="BLL4393 PROTEIN"/>
    <property type="match status" value="1"/>
</dbReference>
<evidence type="ECO:0000259" key="11">
    <source>
        <dbReference type="Pfam" id="PF00487"/>
    </source>
</evidence>
<keyword evidence="7" id="KW-0408">Iron</keyword>